<reference evidence="1 2" key="1">
    <citation type="submission" date="2020-07" db="EMBL/GenBank/DDBJ databases">
        <authorList>
            <person name="Nako S."/>
            <person name="Toma J."/>
            <person name="Patel S."/>
            <person name="Evtimov V.S."/>
            <person name="Gupta M."/>
            <person name="Mulukutla S."/>
            <person name="Chin A."/>
            <person name="Ariel J.D."/>
            <person name="Lizotte J.G."/>
            <person name="Godshall S.L."/>
            <person name="Heck A.E."/>
            <person name="Lamb G.M."/>
            <person name="Ponna A.K."/>
            <person name="DiCamillo L.T."/>
            <person name="Hornbaker A.C."/>
            <person name="Suh J.C."/>
            <person name="Rajasekaran J.V."/>
            <person name="Kim M.H."/>
            <person name="Dabre S."/>
            <person name="Wang C."/>
            <person name="Orlik V.A."/>
            <person name="Nguyen E.T."/>
            <person name="Khakhina S."/>
            <person name="Gurney S.M.R."/>
            <person name="Garlena R.A."/>
            <person name="Russell D.A."/>
            <person name="Pope W.H."/>
            <person name="Jacobs-Sera D."/>
            <person name="Hatfull G.F."/>
        </authorList>
    </citation>
    <scope>NUCLEOTIDE SEQUENCE [LARGE SCALE GENOMIC DNA]</scope>
</reference>
<accession>A0A7G8LQU0</accession>
<organism evidence="1 2">
    <name type="scientific">Arthrobacter phage King2</name>
    <dbReference type="NCBI Taxonomy" id="2762386"/>
    <lineage>
        <taxon>Viruses</taxon>
        <taxon>Duplodnaviria</taxon>
        <taxon>Heunggongvirae</taxon>
        <taxon>Uroviricota</taxon>
        <taxon>Caudoviricetes</taxon>
        <taxon>Berryhillviridae</taxon>
        <taxon>Jawnskivirus</taxon>
        <taxon>Jawnskivirus king2</taxon>
    </lineage>
</organism>
<dbReference type="EMBL" id="MT776811">
    <property type="protein sequence ID" value="QNJ59612.1"/>
    <property type="molecule type" value="Genomic_DNA"/>
</dbReference>
<gene>
    <name evidence="1" type="primary">42</name>
    <name evidence="1" type="ORF">SEA_KING2_42</name>
</gene>
<evidence type="ECO:0000313" key="1">
    <source>
        <dbReference type="EMBL" id="QNJ59612.1"/>
    </source>
</evidence>
<dbReference type="Proteomes" id="UP000515824">
    <property type="component" value="Segment"/>
</dbReference>
<keyword evidence="2" id="KW-1185">Reference proteome</keyword>
<sequence length="209" mass="23350">MTAKFEDLPESVQAQLREEMLHEEPAPETRAYVEERVAVLRAEAAAQLKAEPVDWDAEREADEQLEAALQSIVDHNESIAAEQAQGRFDKAQAEAAGVPLDFAQLYSKIEDEIDAFAERKQSKEVLAAVTLQLVTGYCAAAAERKQAELKHRYESALTGLRHLMVKENYGQLLVDDEDVARISQARPSLTVERLVSQKRTRYIIEGAGE</sequence>
<name>A0A7G8LQU0_9CAUD</name>
<evidence type="ECO:0000313" key="2">
    <source>
        <dbReference type="Proteomes" id="UP000515824"/>
    </source>
</evidence>
<proteinExistence type="predicted"/>
<protein>
    <submittedName>
        <fullName evidence="1">Uncharacterized protein</fullName>
    </submittedName>
</protein>